<sequence length="723" mass="81114">MNKIQVSTIAKPRDEYTSQFKPNTEIKTEWIPKKPSVFKTLKFENESVNPSDYYAPVCKSYTENGIFQAGDNGCVVFVLCVGGHGYGTDTKGFGGAFPVAFTNPVGGWQIRTNASHGVGNGVNHKFEAHNKSSTQNNYIHNPPVSVASPSTFGSYLSSNAGLSIEANTITNKQIYRQWLCTGWDGWWAIGDRYKRSYWANETQNVKLSSGAYDGDLLGTSGEIKFGVFKLNPNEVVNISVGEGFVKGHVDIVYFELRNGNDEAITKPSQPNDVTAGIPLPAPTPPQVTPTPPPPLPLTLGIKPDKLELEVGATQTIEIITNATSYTSNMQDDTIASFNEATKEITAKIQGDTMLTIEGIRDNESIRRAVAIKVIEKQVIINPTPPTTTPPQNTPKSINFTSLLPNLQTMNTEQLAYMYVIGFVWQELFKIAQNDNNMTLLHTTITEKRKKELQDLYDTQRINYAQKQTLIGYAPVGYQILSTHISAYPFLQSKDEAHLQTLESLIIEKESVEQGMTFTHVFSEAVENMSNADFTDNLEVWIKEAQGVITRTRLEDPINQTPQGLDSLNVVFSKNPNSYIARNETSDELKVDRFNCVWEDPLETDYIHELFWFIVYDEAKVGFDMQKVKETWITQKNHAGDSNISNTPEKRQNFINVGNNIQVGAIGQIFRKAYFTDMKDELFEAYDVAPYKMKLKESIYQLSKEDLLELFTRACQKVYAISKT</sequence>
<dbReference type="OrthoDB" id="9948502at2"/>
<accession>C3XGL2</accession>
<evidence type="ECO:0000313" key="1">
    <source>
        <dbReference type="EMBL" id="EEO24151.1"/>
    </source>
</evidence>
<name>C3XGL2_9HELI</name>
<dbReference type="RefSeq" id="WP_005218661.1">
    <property type="nucleotide sequence ID" value="NZ_KI392040.1"/>
</dbReference>
<protein>
    <submittedName>
        <fullName evidence="1">Uncharacterized protein</fullName>
    </submittedName>
</protein>
<dbReference type="AlphaFoldDB" id="C3XGL2"/>
<dbReference type="HOGENOM" id="CLU_382556_0_0_7"/>
<proteinExistence type="predicted"/>
<keyword evidence="2" id="KW-1185">Reference proteome</keyword>
<dbReference type="Proteomes" id="UP000005085">
    <property type="component" value="Unassembled WGS sequence"/>
</dbReference>
<comment type="caution">
    <text evidence="1">The sequence shown here is derived from an EMBL/GenBank/DDBJ whole genome shotgun (WGS) entry which is preliminary data.</text>
</comment>
<dbReference type="EMBL" id="ACDN02000056">
    <property type="protein sequence ID" value="EEO24151.1"/>
    <property type="molecule type" value="Genomic_DNA"/>
</dbReference>
<reference evidence="1 2" key="1">
    <citation type="journal article" date="2014" name="Genome Announc.">
        <title>Draft genome sequences of six enterohepatic helicobacter species isolated from humans and one from rhesus macaques.</title>
        <authorList>
            <person name="Shen Z."/>
            <person name="Sheh A."/>
            <person name="Young S.K."/>
            <person name="Abouelliel A."/>
            <person name="Ward D.V."/>
            <person name="Earl A.M."/>
            <person name="Fox J.G."/>
        </authorList>
    </citation>
    <scope>NUCLEOTIDE SEQUENCE [LARGE SCALE GENOMIC DNA]</scope>
    <source>
        <strain evidence="1 2">ATCC 43879</strain>
    </source>
</reference>
<organism evidence="1 2">
    <name type="scientific">Helicobacter bilis ATCC 43879</name>
    <dbReference type="NCBI Taxonomy" id="613026"/>
    <lineage>
        <taxon>Bacteria</taxon>
        <taxon>Pseudomonadati</taxon>
        <taxon>Campylobacterota</taxon>
        <taxon>Epsilonproteobacteria</taxon>
        <taxon>Campylobacterales</taxon>
        <taxon>Helicobacteraceae</taxon>
        <taxon>Helicobacter</taxon>
    </lineage>
</organism>
<evidence type="ECO:0000313" key="2">
    <source>
        <dbReference type="Proteomes" id="UP000005085"/>
    </source>
</evidence>
<gene>
    <name evidence="1" type="ORF">HRAG_01208</name>
</gene>